<dbReference type="EMBL" id="JBJQND010000002">
    <property type="protein sequence ID" value="KAL3886660.1"/>
    <property type="molecule type" value="Genomic_DNA"/>
</dbReference>
<dbReference type="AlphaFoldDB" id="A0ABD3XNX1"/>
<evidence type="ECO:0000313" key="1">
    <source>
        <dbReference type="EMBL" id="KAL3886660.1"/>
    </source>
</evidence>
<comment type="caution">
    <text evidence="1">The sequence shown here is derived from an EMBL/GenBank/DDBJ whole genome shotgun (WGS) entry which is preliminary data.</text>
</comment>
<organism evidence="1 2">
    <name type="scientific">Sinanodonta woodiana</name>
    <name type="common">Chinese pond mussel</name>
    <name type="synonym">Anodonta woodiana</name>
    <dbReference type="NCBI Taxonomy" id="1069815"/>
    <lineage>
        <taxon>Eukaryota</taxon>
        <taxon>Metazoa</taxon>
        <taxon>Spiralia</taxon>
        <taxon>Lophotrochozoa</taxon>
        <taxon>Mollusca</taxon>
        <taxon>Bivalvia</taxon>
        <taxon>Autobranchia</taxon>
        <taxon>Heteroconchia</taxon>
        <taxon>Palaeoheterodonta</taxon>
        <taxon>Unionida</taxon>
        <taxon>Unionoidea</taxon>
        <taxon>Unionidae</taxon>
        <taxon>Unioninae</taxon>
        <taxon>Sinanodonta</taxon>
    </lineage>
</organism>
<evidence type="ECO:0008006" key="3">
    <source>
        <dbReference type="Google" id="ProtNLM"/>
    </source>
</evidence>
<gene>
    <name evidence="1" type="ORF">ACJMK2_026640</name>
</gene>
<accession>A0ABD3XNX1</accession>
<reference evidence="1 2" key="1">
    <citation type="submission" date="2024-11" db="EMBL/GenBank/DDBJ databases">
        <title>Chromosome-level genome assembly of the freshwater bivalve Anodonta woodiana.</title>
        <authorList>
            <person name="Chen X."/>
        </authorList>
    </citation>
    <scope>NUCLEOTIDE SEQUENCE [LARGE SCALE GENOMIC DNA]</scope>
    <source>
        <strain evidence="1">MN2024</strain>
        <tissue evidence="1">Gills</tissue>
    </source>
</reference>
<name>A0ABD3XNX1_SINWO</name>
<evidence type="ECO:0000313" key="2">
    <source>
        <dbReference type="Proteomes" id="UP001634394"/>
    </source>
</evidence>
<keyword evidence="2" id="KW-1185">Reference proteome</keyword>
<sequence length="97" mass="11330">MDLQMNVLYRYYKEANKTASVNLTDDTTAKLWGKRKHFNGFFLNNILNMRRNSDTGDNVNFVLDNTCCKFISGRCHSAFTVTHSLSTFNQREIKKRI</sequence>
<dbReference type="Proteomes" id="UP001634394">
    <property type="component" value="Unassembled WGS sequence"/>
</dbReference>
<protein>
    <recommendedName>
        <fullName evidence="3">PiggyBac transposable element-derived protein domain-containing protein</fullName>
    </recommendedName>
</protein>
<proteinExistence type="predicted"/>